<organism evidence="1 2">
    <name type="scientific">Trichinella pseudospiralis</name>
    <name type="common">Parasitic roundworm</name>
    <dbReference type="NCBI Taxonomy" id="6337"/>
    <lineage>
        <taxon>Eukaryota</taxon>
        <taxon>Metazoa</taxon>
        <taxon>Ecdysozoa</taxon>
        <taxon>Nematoda</taxon>
        <taxon>Enoplea</taxon>
        <taxon>Dorylaimia</taxon>
        <taxon>Trichinellida</taxon>
        <taxon>Trichinellidae</taxon>
        <taxon>Trichinella</taxon>
    </lineage>
</organism>
<reference evidence="1 2" key="1">
    <citation type="submission" date="2015-01" db="EMBL/GenBank/DDBJ databases">
        <title>Evolution of Trichinella species and genotypes.</title>
        <authorList>
            <person name="Korhonen P.K."/>
            <person name="Edoardo P."/>
            <person name="Giuseppe L.R."/>
            <person name="Gasser R.B."/>
        </authorList>
    </citation>
    <scope>NUCLEOTIDE SEQUENCE [LARGE SCALE GENOMIC DNA]</scope>
    <source>
        <strain evidence="1">ISS588</strain>
    </source>
</reference>
<name>A0A0V1IJV9_TRIPS</name>
<comment type="caution">
    <text evidence="1">The sequence shown here is derived from an EMBL/GenBank/DDBJ whole genome shotgun (WGS) entry which is preliminary data.</text>
</comment>
<keyword evidence="2" id="KW-1185">Reference proteome</keyword>
<dbReference type="AlphaFoldDB" id="A0A0V1IJV9"/>
<accession>A0A0V1IJV9</accession>
<evidence type="ECO:0000313" key="1">
    <source>
        <dbReference type="EMBL" id="KRZ23071.1"/>
    </source>
</evidence>
<sequence>MKLQTTYVVQFSAELKKMKVCMQFEKKEPKSHKLLLLKTQMQKLKSDTIFLSNALCCKHRNVHVDVDGSGKQLTLSWTDEEKPDSQTPPWQCCLLYFAGDSFLLKSSEVRL</sequence>
<dbReference type="Proteomes" id="UP000054805">
    <property type="component" value="Unassembled WGS sequence"/>
</dbReference>
<proteinExistence type="predicted"/>
<gene>
    <name evidence="1" type="ORF">T4B_10458</name>
</gene>
<protein>
    <submittedName>
        <fullName evidence="1">Uncharacterized protein</fullName>
    </submittedName>
</protein>
<dbReference type="EMBL" id="JYDS01000155">
    <property type="protein sequence ID" value="KRZ23071.1"/>
    <property type="molecule type" value="Genomic_DNA"/>
</dbReference>
<evidence type="ECO:0000313" key="2">
    <source>
        <dbReference type="Proteomes" id="UP000054805"/>
    </source>
</evidence>